<proteinExistence type="predicted"/>
<dbReference type="Proteomes" id="UP000010367">
    <property type="component" value="Chromosome"/>
</dbReference>
<keyword evidence="3" id="KW-1185">Reference proteome</keyword>
<keyword evidence="2" id="KW-0808">Transferase</keyword>
<dbReference type="PANTHER" id="PTHR43685">
    <property type="entry name" value="GLYCOSYLTRANSFERASE"/>
    <property type="match status" value="1"/>
</dbReference>
<dbReference type="CDD" id="cd00761">
    <property type="entry name" value="Glyco_tranf_GTA_type"/>
    <property type="match status" value="1"/>
</dbReference>
<dbReference type="eggNOG" id="COG1216">
    <property type="taxonomic scope" value="Bacteria"/>
</dbReference>
<dbReference type="KEGG" id="oac:Oscil6304_0797"/>
<dbReference type="InterPro" id="IPR001173">
    <property type="entry name" value="Glyco_trans_2-like"/>
</dbReference>
<dbReference type="PANTHER" id="PTHR43685:SF2">
    <property type="entry name" value="GLYCOSYLTRANSFERASE 2-LIKE DOMAIN-CONTAINING PROTEIN"/>
    <property type="match status" value="1"/>
</dbReference>
<dbReference type="HOGENOM" id="CLU_025996_19_2_3"/>
<evidence type="ECO:0000259" key="1">
    <source>
        <dbReference type="Pfam" id="PF00535"/>
    </source>
</evidence>
<dbReference type="InterPro" id="IPR050834">
    <property type="entry name" value="Glycosyltransf_2"/>
</dbReference>
<dbReference type="EMBL" id="CP003607">
    <property type="protein sequence ID" value="AFY80533.1"/>
    <property type="molecule type" value="Genomic_DNA"/>
</dbReference>
<feature type="domain" description="Glycosyltransferase 2-like" evidence="1">
    <location>
        <begin position="9"/>
        <end position="124"/>
    </location>
</feature>
<gene>
    <name evidence="2" type="ORF">Oscil6304_0797</name>
</gene>
<dbReference type="STRING" id="56110.Oscil6304_0797"/>
<evidence type="ECO:0000313" key="2">
    <source>
        <dbReference type="EMBL" id="AFY80533.1"/>
    </source>
</evidence>
<reference evidence="2 3" key="1">
    <citation type="submission" date="2012-06" db="EMBL/GenBank/DDBJ databases">
        <title>Finished chromosome of genome of Oscillatoria acuminata PCC 6304.</title>
        <authorList>
            <consortium name="US DOE Joint Genome Institute"/>
            <person name="Gugger M."/>
            <person name="Coursin T."/>
            <person name="Rippka R."/>
            <person name="Tandeau De Marsac N."/>
            <person name="Huntemann M."/>
            <person name="Wei C.-L."/>
            <person name="Han J."/>
            <person name="Detter J.C."/>
            <person name="Han C."/>
            <person name="Tapia R."/>
            <person name="Davenport K."/>
            <person name="Daligault H."/>
            <person name="Erkkila T."/>
            <person name="Gu W."/>
            <person name="Munk A.C.C."/>
            <person name="Teshima H."/>
            <person name="Xu Y."/>
            <person name="Chain P."/>
            <person name="Chen A."/>
            <person name="Krypides N."/>
            <person name="Mavromatis K."/>
            <person name="Markowitz V."/>
            <person name="Szeto E."/>
            <person name="Ivanova N."/>
            <person name="Mikhailova N."/>
            <person name="Ovchinnikova G."/>
            <person name="Pagani I."/>
            <person name="Pati A."/>
            <person name="Goodwin L."/>
            <person name="Peters L."/>
            <person name="Pitluck S."/>
            <person name="Woyke T."/>
            <person name="Kerfeld C."/>
        </authorList>
    </citation>
    <scope>NUCLEOTIDE SEQUENCE [LARGE SCALE GENOMIC DNA]</scope>
    <source>
        <strain evidence="2 3">PCC 6304</strain>
    </source>
</reference>
<evidence type="ECO:0000313" key="3">
    <source>
        <dbReference type="Proteomes" id="UP000010367"/>
    </source>
</evidence>
<dbReference type="GO" id="GO:0016740">
    <property type="term" value="F:transferase activity"/>
    <property type="evidence" value="ECO:0007669"/>
    <property type="project" value="UniProtKB-KW"/>
</dbReference>
<dbReference type="RefSeq" id="WP_015147183.1">
    <property type="nucleotide sequence ID" value="NC_019693.1"/>
</dbReference>
<dbReference type="OrthoDB" id="468448at2"/>
<dbReference type="AlphaFoldDB" id="K9TDP0"/>
<dbReference type="Pfam" id="PF00535">
    <property type="entry name" value="Glycos_transf_2"/>
    <property type="match status" value="1"/>
</dbReference>
<dbReference type="NCBIfam" id="NF038302">
    <property type="entry name" value="EPS_HpsE"/>
    <property type="match status" value="1"/>
</dbReference>
<organism evidence="2 3">
    <name type="scientific">Oscillatoria acuminata PCC 6304</name>
    <dbReference type="NCBI Taxonomy" id="56110"/>
    <lineage>
        <taxon>Bacteria</taxon>
        <taxon>Bacillati</taxon>
        <taxon>Cyanobacteriota</taxon>
        <taxon>Cyanophyceae</taxon>
        <taxon>Oscillatoriophycideae</taxon>
        <taxon>Oscillatoriales</taxon>
        <taxon>Oscillatoriaceae</taxon>
        <taxon>Oscillatoria</taxon>
    </lineage>
</organism>
<dbReference type="InterPro" id="IPR029044">
    <property type="entry name" value="Nucleotide-diphossugar_trans"/>
</dbReference>
<dbReference type="InParanoid" id="K9TDP0"/>
<sequence>MNNSLLDLTVAIPTYNGSPRLPQVLEALRHQINPEKIAWEVIIIDNNSSDETAQVIKDYQRNWPEDSPLEYYFEGQQGLAFARERAIQEAKGTYVAFLDDDNIPAPDWIAAAHEFGKTHPQAGAFSGQIHGEFEVKPPENFNKIAAFLAIREHGSKSFLFDPDNLKLPPGAGLVVRKQAWRDVVPRRTKLRGRIGKEIVAGEDYEVLLYLHQAGWEIWYNPEMHLNHCIPRQRLEREYLLPLARGIGLATCQLRMINAKTRDKPGIWVRTILGNLRRIVQHRLKYGEKLNSELIPSFEMEFYRGSMMSSMVWLNWAINRKLEKDKKK</sequence>
<accession>K9TDP0</accession>
<dbReference type="PATRIC" id="fig|56110.3.peg.962"/>
<dbReference type="Gene3D" id="3.90.550.10">
    <property type="entry name" value="Spore Coat Polysaccharide Biosynthesis Protein SpsA, Chain A"/>
    <property type="match status" value="1"/>
</dbReference>
<dbReference type="SUPFAM" id="SSF53448">
    <property type="entry name" value="Nucleotide-diphospho-sugar transferases"/>
    <property type="match status" value="1"/>
</dbReference>
<protein>
    <submittedName>
        <fullName evidence="2">Glycosyl transferase</fullName>
    </submittedName>
</protein>
<name>K9TDP0_9CYAN</name>